<dbReference type="OrthoDB" id="3766510at2759"/>
<evidence type="ECO:0000256" key="1">
    <source>
        <dbReference type="SAM" id="Phobius"/>
    </source>
</evidence>
<keyword evidence="1" id="KW-0472">Membrane</keyword>
<accession>A0A9P9DGR9</accession>
<keyword evidence="3" id="KW-1185">Reference proteome</keyword>
<feature type="transmembrane region" description="Helical" evidence="1">
    <location>
        <begin position="223"/>
        <end position="247"/>
    </location>
</feature>
<organism evidence="2 3">
    <name type="scientific">Dendryphion nanum</name>
    <dbReference type="NCBI Taxonomy" id="256645"/>
    <lineage>
        <taxon>Eukaryota</taxon>
        <taxon>Fungi</taxon>
        <taxon>Dikarya</taxon>
        <taxon>Ascomycota</taxon>
        <taxon>Pezizomycotina</taxon>
        <taxon>Dothideomycetes</taxon>
        <taxon>Pleosporomycetidae</taxon>
        <taxon>Pleosporales</taxon>
        <taxon>Torulaceae</taxon>
        <taxon>Dendryphion</taxon>
    </lineage>
</organism>
<dbReference type="AlphaFoldDB" id="A0A9P9DGR9"/>
<protein>
    <submittedName>
        <fullName evidence="2">Uncharacterized protein</fullName>
    </submittedName>
</protein>
<evidence type="ECO:0000313" key="3">
    <source>
        <dbReference type="Proteomes" id="UP000700596"/>
    </source>
</evidence>
<dbReference type="Proteomes" id="UP000700596">
    <property type="component" value="Unassembled WGS sequence"/>
</dbReference>
<comment type="caution">
    <text evidence="2">The sequence shown here is derived from an EMBL/GenBank/DDBJ whole genome shotgun (WGS) entry which is preliminary data.</text>
</comment>
<dbReference type="EMBL" id="JAGMWT010000012">
    <property type="protein sequence ID" value="KAH7118963.1"/>
    <property type="molecule type" value="Genomic_DNA"/>
</dbReference>
<name>A0A9P9DGR9_9PLEO</name>
<proteinExistence type="predicted"/>
<gene>
    <name evidence="2" type="ORF">B0J11DRAFT_535734</name>
</gene>
<evidence type="ECO:0000313" key="2">
    <source>
        <dbReference type="EMBL" id="KAH7118963.1"/>
    </source>
</evidence>
<sequence length="262" mass="29299">MMPTYVPPVYPFPWPKDLSCGEPYINWPTDRDIFSSTLLNTEVAVPESWVEIGNNGVNKTKEAYSLVLTTTTSISKDTRKIIPMYRNKPFETSDDEFFDPDSYYLEYLGAPSLSSTIRCDMPYHMLSYQYTGSPLANYKLAHSEGKNFMFHLYSGDTEKEYSMRTREPLAKTGLLQACAPDGKNVEYIPGKPLRCLFREPETTPTPMPSSNPSLGNGREGVNLGLAVGLPVGFLAVVGLGFLVVAFVPGVKERLRREGLIRI</sequence>
<reference evidence="2" key="1">
    <citation type="journal article" date="2021" name="Nat. Commun.">
        <title>Genetic determinants of endophytism in the Arabidopsis root mycobiome.</title>
        <authorList>
            <person name="Mesny F."/>
            <person name="Miyauchi S."/>
            <person name="Thiergart T."/>
            <person name="Pickel B."/>
            <person name="Atanasova L."/>
            <person name="Karlsson M."/>
            <person name="Huettel B."/>
            <person name="Barry K.W."/>
            <person name="Haridas S."/>
            <person name="Chen C."/>
            <person name="Bauer D."/>
            <person name="Andreopoulos W."/>
            <person name="Pangilinan J."/>
            <person name="LaButti K."/>
            <person name="Riley R."/>
            <person name="Lipzen A."/>
            <person name="Clum A."/>
            <person name="Drula E."/>
            <person name="Henrissat B."/>
            <person name="Kohler A."/>
            <person name="Grigoriev I.V."/>
            <person name="Martin F.M."/>
            <person name="Hacquard S."/>
        </authorList>
    </citation>
    <scope>NUCLEOTIDE SEQUENCE</scope>
    <source>
        <strain evidence="2">MPI-CAGE-CH-0243</strain>
    </source>
</reference>
<keyword evidence="1" id="KW-0812">Transmembrane</keyword>
<keyword evidence="1" id="KW-1133">Transmembrane helix</keyword>